<name>A0ABY6V5T5_BIOOC</name>
<dbReference type="PANTHER" id="PTHR44229">
    <property type="entry name" value="15-HYDROXYPROSTAGLANDIN DEHYDROGENASE [NAD(+)]"/>
    <property type="match status" value="1"/>
</dbReference>
<protein>
    <recommendedName>
        <fullName evidence="5">15-hydroxyprostaglandin dehydrogenase</fullName>
    </recommendedName>
</protein>
<evidence type="ECO:0000313" key="3">
    <source>
        <dbReference type="EMBL" id="VUC38045.1"/>
    </source>
</evidence>
<evidence type="ECO:0008006" key="5">
    <source>
        <dbReference type="Google" id="ProtNLM"/>
    </source>
</evidence>
<evidence type="ECO:0000256" key="2">
    <source>
        <dbReference type="ARBA" id="ARBA00023002"/>
    </source>
</evidence>
<evidence type="ECO:0000256" key="1">
    <source>
        <dbReference type="ARBA" id="ARBA00006484"/>
    </source>
</evidence>
<dbReference type="InterPro" id="IPR002347">
    <property type="entry name" value="SDR_fam"/>
</dbReference>
<proteinExistence type="inferred from homology"/>
<organism evidence="3 4">
    <name type="scientific">Bionectria ochroleuca</name>
    <name type="common">Gliocladium roseum</name>
    <dbReference type="NCBI Taxonomy" id="29856"/>
    <lineage>
        <taxon>Eukaryota</taxon>
        <taxon>Fungi</taxon>
        <taxon>Dikarya</taxon>
        <taxon>Ascomycota</taxon>
        <taxon>Pezizomycotina</taxon>
        <taxon>Sordariomycetes</taxon>
        <taxon>Hypocreomycetidae</taxon>
        <taxon>Hypocreales</taxon>
        <taxon>Bionectriaceae</taxon>
        <taxon>Clonostachys</taxon>
    </lineage>
</organism>
<comment type="similarity">
    <text evidence="1">Belongs to the short-chain dehydrogenases/reductases (SDR) family.</text>
</comment>
<reference evidence="3 4" key="1">
    <citation type="submission" date="2019-06" db="EMBL/GenBank/DDBJ databases">
        <authorList>
            <person name="Broberg M."/>
        </authorList>
    </citation>
    <scope>NUCLEOTIDE SEQUENCE [LARGE SCALE GENOMIC DNA]</scope>
</reference>
<dbReference type="PANTHER" id="PTHR44229:SF4">
    <property type="entry name" value="15-HYDROXYPROSTAGLANDIN DEHYDROGENASE [NAD(+)]"/>
    <property type="match status" value="1"/>
</dbReference>
<dbReference type="Pfam" id="PF00106">
    <property type="entry name" value="adh_short"/>
    <property type="match status" value="1"/>
</dbReference>
<dbReference type="Gene3D" id="3.40.50.720">
    <property type="entry name" value="NAD(P)-binding Rossmann-like Domain"/>
    <property type="match status" value="1"/>
</dbReference>
<evidence type="ECO:0000313" key="4">
    <source>
        <dbReference type="Proteomes" id="UP000766486"/>
    </source>
</evidence>
<sequence length="274" mass="29376">VSSNDREMISKPVAIVTGASSGMGEALAEDLASQGWQVAMADIQENPQLSSKLGEKASYHYCNVADYDSQAQCFQAVWDKYGRLDSLCANAGIERIPPKPNLLCTDVDYKGVVYGTQLAIHFMRQNSTPGGSIVVTASAAAVTPHETYPEYDGAKAAVMNFVRATSRILSLKENIRINCVLPGIVATKIIPPEMVAAVSSECLTPISTIVAAYRKCLEDKTLAGEALECSADKILPVPKPALQNGRVSARAVTVWDPLFKMYHNEPSGLPDAIA</sequence>
<dbReference type="SUPFAM" id="SSF51735">
    <property type="entry name" value="NAD(P)-binding Rossmann-fold domains"/>
    <property type="match status" value="1"/>
</dbReference>
<comment type="caution">
    <text evidence="3">The sequence shown here is derived from an EMBL/GenBank/DDBJ whole genome shotgun (WGS) entry which is preliminary data.</text>
</comment>
<accession>A0ABY6V5T5</accession>
<keyword evidence="2" id="KW-0560">Oxidoreductase</keyword>
<gene>
    <name evidence="3" type="ORF">CLO192961_LOCUS492549</name>
</gene>
<dbReference type="Proteomes" id="UP000766486">
    <property type="component" value="Unassembled WGS sequence"/>
</dbReference>
<dbReference type="PRINTS" id="PR00081">
    <property type="entry name" value="GDHRDH"/>
</dbReference>
<dbReference type="InterPro" id="IPR036291">
    <property type="entry name" value="NAD(P)-bd_dom_sf"/>
</dbReference>
<dbReference type="EMBL" id="CABFNS010001090">
    <property type="protein sequence ID" value="VUC38045.1"/>
    <property type="molecule type" value="Genomic_DNA"/>
</dbReference>
<feature type="non-terminal residue" evidence="3">
    <location>
        <position position="1"/>
    </location>
</feature>
<keyword evidence="4" id="KW-1185">Reference proteome</keyword>